<feature type="region of interest" description="Disordered" evidence="1">
    <location>
        <begin position="1"/>
        <end position="96"/>
    </location>
</feature>
<dbReference type="OrthoDB" id="5370011at2759"/>
<feature type="compositionally biased region" description="Basic residues" evidence="1">
    <location>
        <begin position="19"/>
        <end position="32"/>
    </location>
</feature>
<name>A0A194VWU6_CYTMA</name>
<gene>
    <name evidence="2" type="ORF">VM1G_04018</name>
</gene>
<organism evidence="2 3">
    <name type="scientific">Cytospora mali</name>
    <name type="common">Apple Valsa canker fungus</name>
    <name type="synonym">Valsa mali</name>
    <dbReference type="NCBI Taxonomy" id="578113"/>
    <lineage>
        <taxon>Eukaryota</taxon>
        <taxon>Fungi</taxon>
        <taxon>Dikarya</taxon>
        <taxon>Ascomycota</taxon>
        <taxon>Pezizomycotina</taxon>
        <taxon>Sordariomycetes</taxon>
        <taxon>Sordariomycetidae</taxon>
        <taxon>Diaporthales</taxon>
        <taxon>Cytosporaceae</taxon>
        <taxon>Cytospora</taxon>
    </lineage>
</organism>
<sequence length="357" mass="40303">MASRTVGSPYEGRDERVKSVGKKLLSRMKTALRRGDQTKRMPTMSMPARIPESATGPSTDPTTTPAASQPPQPTAVPIESITPQVKDDLPSFDGEKVPRSQIYGERARNLSERYGLEMNPHAWYQMEGHVLRVHKPVRMRVHRQCHQCGHKLNHSGECDSCKHTFCAQCTRNPPKRTEAETAASRERRDDIARDHTANAMIAPDWDLKPTENVVLSRPGRPGGQELVYKKVRQRVRRTCCQCLETCGSEVTFQGSRLNCPKCDHARCTDCPRDPPKKDKYPYGYPGDEFGARSIPYYQCHRCNAKFPPGAEDGTECARCSHEKCDNCERIRPHKVEPEADPEVLKSVHEKLAAMNLR</sequence>
<feature type="compositionally biased region" description="Low complexity" evidence="1">
    <location>
        <begin position="53"/>
        <end position="67"/>
    </location>
</feature>
<dbReference type="EMBL" id="CM003101">
    <property type="protein sequence ID" value="KUI68706.1"/>
    <property type="molecule type" value="Genomic_DNA"/>
</dbReference>
<evidence type="ECO:0000313" key="3">
    <source>
        <dbReference type="Proteomes" id="UP000078559"/>
    </source>
</evidence>
<keyword evidence="3" id="KW-1185">Reference proteome</keyword>
<dbReference type="AlphaFoldDB" id="A0A194VWU6"/>
<reference evidence="2" key="1">
    <citation type="submission" date="2014-12" db="EMBL/GenBank/DDBJ databases">
        <title>Genome Sequence of Valsa Canker Pathogens Uncovers a Specific Adaption of Colonization on Woody Bark.</title>
        <authorList>
            <person name="Yin Z."/>
            <person name="Liu H."/>
            <person name="Gao X."/>
            <person name="Li Z."/>
            <person name="Song N."/>
            <person name="Ke X."/>
            <person name="Dai Q."/>
            <person name="Wu Y."/>
            <person name="Sun Y."/>
            <person name="Xu J.-R."/>
            <person name="Kang Z.K."/>
            <person name="Wang L."/>
            <person name="Huang L."/>
        </authorList>
    </citation>
    <scope>NUCLEOTIDE SEQUENCE [LARGE SCALE GENOMIC DNA]</scope>
    <source>
        <strain evidence="2">03-8</strain>
    </source>
</reference>
<evidence type="ECO:0000256" key="1">
    <source>
        <dbReference type="SAM" id="MobiDB-lite"/>
    </source>
</evidence>
<accession>A0A194VWU6</accession>
<evidence type="ECO:0000313" key="2">
    <source>
        <dbReference type="EMBL" id="KUI68706.1"/>
    </source>
</evidence>
<dbReference type="Proteomes" id="UP000078559">
    <property type="component" value="Chromosome 4"/>
</dbReference>
<proteinExistence type="predicted"/>
<protein>
    <submittedName>
        <fullName evidence="2">Uncharacterized protein</fullName>
    </submittedName>
</protein>
<feature type="compositionally biased region" description="Basic and acidic residues" evidence="1">
    <location>
        <begin position="85"/>
        <end position="96"/>
    </location>
</feature>